<keyword evidence="3" id="KW-1185">Reference proteome</keyword>
<feature type="compositionally biased region" description="Basic residues" evidence="1">
    <location>
        <begin position="7"/>
        <end position="18"/>
    </location>
</feature>
<accession>A0AAE7E323</accession>
<evidence type="ECO:0000256" key="1">
    <source>
        <dbReference type="SAM" id="MobiDB-lite"/>
    </source>
</evidence>
<organism evidence="2 3">
    <name type="scientific">Yaravirus sp. 'brasiliensis'</name>
    <dbReference type="NCBI Taxonomy" id="2739681"/>
    <lineage>
        <taxon>Viruses</taxon>
        <taxon>Varidnaviria</taxon>
        <taxon>Bamfordvirae</taxon>
        <taxon>Nucleocytoviricota</taxon>
        <taxon>Mriyaviricetes</taxon>
        <taxon>Yaraviridae</taxon>
        <taxon>Yaravirus</taxon>
        <taxon>Yaravirus brasiliense</taxon>
    </lineage>
</organism>
<evidence type="ECO:0000313" key="2">
    <source>
        <dbReference type="EMBL" id="QKE44378.1"/>
    </source>
</evidence>
<dbReference type="Proteomes" id="UP000830293">
    <property type="component" value="Segment"/>
</dbReference>
<name>A0AAE7E323_9VIRU</name>
<dbReference type="GeneID" id="80539261"/>
<evidence type="ECO:0000313" key="3">
    <source>
        <dbReference type="Proteomes" id="UP000830293"/>
    </source>
</evidence>
<feature type="region of interest" description="Disordered" evidence="1">
    <location>
        <begin position="1"/>
        <end position="30"/>
    </location>
</feature>
<dbReference type="RefSeq" id="YP_010800625.1">
    <property type="nucleotide sequence ID" value="NC_076895.1"/>
</dbReference>
<dbReference type="KEGG" id="vg:80539261"/>
<protein>
    <submittedName>
        <fullName evidence="2">Uncharacterized protein</fullName>
    </submittedName>
</protein>
<proteinExistence type="predicted"/>
<reference evidence="2" key="1">
    <citation type="submission" date="2020-04" db="EMBL/GenBank/DDBJ databases">
        <title>A mysterious 80 nm amoeba virus with a near complete 'ORFan genome' challenges the classification of DNA viruses.</title>
        <authorList>
            <person name="Boratto P.V.M."/>
            <person name="Oliveira G.P."/>
            <person name="Machado T.B."/>
            <person name="Andrade A.C.S.P."/>
            <person name="Baudoin J.P."/>
            <person name="Klose T."/>
            <person name="Azza S."/>
            <person name="Decloquement P."/>
            <person name="Chabriere E."/>
            <person name="Colson P."/>
            <person name="Levasseur A."/>
            <person name="La Scola B."/>
            <person name="Abrahao J.S."/>
        </authorList>
    </citation>
    <scope>NUCLEOTIDE SEQUENCE</scope>
    <source>
        <strain evidence="2">BHMG</strain>
    </source>
</reference>
<sequence>MRENKYQLKRAKQQRRNARAPLAVPDLGTPPVRTEPRPYFMVGEQLSWLYPDGTVYVPPVSEHETRDNWCRYPEVDVDDIIKHVAFTMSGVVTDCSCKWKGAVAPGTYEDCLCNNAKI</sequence>
<dbReference type="EMBL" id="MT293574">
    <property type="protein sequence ID" value="QKE44378.1"/>
    <property type="molecule type" value="Genomic_DNA"/>
</dbReference>